<reference evidence="1 2" key="1">
    <citation type="submission" date="2013-03" db="EMBL/GenBank/DDBJ databases">
        <title>Genome sequence of Anaplasma phagocytophilum strain CRT38.</title>
        <authorList>
            <person name="Felsheim R.F."/>
            <person name="Kurtti T.J."/>
            <person name="Munderloh U.G."/>
        </authorList>
    </citation>
    <scope>NUCLEOTIDE SEQUENCE [LARGE SCALE GENOMIC DNA]</scope>
    <source>
        <strain evidence="1 2">CRT38</strain>
    </source>
</reference>
<gene>
    <name evidence="1" type="ORF">CRT38_05027</name>
</gene>
<protein>
    <submittedName>
        <fullName evidence="1">Uncharacterized protein</fullName>
    </submittedName>
</protein>
<accession>S6G672</accession>
<sequence>MLLFQRRQRRCLKDCPAPSSEARVTSGNYWLTALTPISGAITASAAIDLEDHNLYTFRSAITRNKRSAFMLA</sequence>
<name>S6G672_ANAPH</name>
<evidence type="ECO:0000313" key="1">
    <source>
        <dbReference type="EMBL" id="EOA62599.1"/>
    </source>
</evidence>
<dbReference type="AlphaFoldDB" id="S6G672"/>
<comment type="caution">
    <text evidence="1">The sequence shown here is derived from an EMBL/GenBank/DDBJ whole genome shotgun (WGS) entry which is preliminary data.</text>
</comment>
<dbReference type="EMBL" id="APHI01000002">
    <property type="protein sequence ID" value="EOA62599.1"/>
    <property type="molecule type" value="Genomic_DNA"/>
</dbReference>
<dbReference type="PATRIC" id="fig|1269275.4.peg.1242"/>
<proteinExistence type="predicted"/>
<dbReference type="Proteomes" id="UP000053165">
    <property type="component" value="Unassembled WGS sequence"/>
</dbReference>
<evidence type="ECO:0000313" key="2">
    <source>
        <dbReference type="Proteomes" id="UP000053165"/>
    </source>
</evidence>
<organism evidence="1 2">
    <name type="scientific">Anaplasma phagocytophilum str. CRT38</name>
    <dbReference type="NCBI Taxonomy" id="1269275"/>
    <lineage>
        <taxon>Bacteria</taxon>
        <taxon>Pseudomonadati</taxon>
        <taxon>Pseudomonadota</taxon>
        <taxon>Alphaproteobacteria</taxon>
        <taxon>Rickettsiales</taxon>
        <taxon>Anaplasmataceae</taxon>
        <taxon>Anaplasma</taxon>
        <taxon>phagocytophilum group</taxon>
    </lineage>
</organism>